<evidence type="ECO:0000256" key="1">
    <source>
        <dbReference type="ARBA" id="ARBA00004402"/>
    </source>
</evidence>
<keyword evidence="4" id="KW-1032">Host cell membrane</keyword>
<comment type="subcellular location">
    <subcellularLocation>
        <location evidence="1">Host cell membrane</location>
        <topology evidence="1">Single-pass type I membrane protein</topology>
    </subcellularLocation>
    <subcellularLocation>
        <location evidence="2">Host endomembrane system</location>
        <topology evidence="2">Peripheral membrane protein</topology>
    </subcellularLocation>
    <subcellularLocation>
        <location evidence="3">Virion membrane</location>
        <topology evidence="3">Single-pass type I membrane protein</topology>
    </subcellularLocation>
</comment>
<dbReference type="Proteomes" id="UP000736164">
    <property type="component" value="Unassembled WGS sequence"/>
</dbReference>
<dbReference type="InterPro" id="IPR013606">
    <property type="entry name" value="I-BAR_dom"/>
</dbReference>
<comment type="caution">
    <text evidence="15">The sequence shown here is derived from an EMBL/GenBank/DDBJ whole genome shotgun (WGS) entry which is preliminary data.</text>
</comment>
<keyword evidence="13" id="KW-0449">Lipoprotein</keyword>
<evidence type="ECO:0000256" key="8">
    <source>
        <dbReference type="ARBA" id="ARBA00022989"/>
    </source>
</evidence>
<evidence type="ECO:0000256" key="10">
    <source>
        <dbReference type="ARBA" id="ARBA00023139"/>
    </source>
</evidence>
<dbReference type="InterPro" id="IPR027267">
    <property type="entry name" value="AH/BAR_dom_sf"/>
</dbReference>
<keyword evidence="7" id="KW-1043">Host membrane</keyword>
<dbReference type="PANTHER" id="PTHR10424">
    <property type="entry name" value="VIRAL ENVELOPE PROTEIN"/>
    <property type="match status" value="1"/>
</dbReference>
<dbReference type="InterPro" id="IPR018154">
    <property type="entry name" value="TLV/ENV_coat_polyprotein"/>
</dbReference>
<gene>
    <name evidence="15" type="primary">Baiap2_1</name>
    <name evidence="15" type="ORF">GTO95_0018355</name>
</gene>
<keyword evidence="6" id="KW-0812">Transmembrane</keyword>
<evidence type="ECO:0000256" key="7">
    <source>
        <dbReference type="ARBA" id="ARBA00022870"/>
    </source>
</evidence>
<keyword evidence="10" id="KW-0564">Palmitate</keyword>
<evidence type="ECO:0000313" key="16">
    <source>
        <dbReference type="Proteomes" id="UP000736164"/>
    </source>
</evidence>
<evidence type="ECO:0000256" key="6">
    <source>
        <dbReference type="ARBA" id="ARBA00022692"/>
    </source>
</evidence>
<evidence type="ECO:0000313" key="15">
    <source>
        <dbReference type="EMBL" id="MBN3316849.1"/>
    </source>
</evidence>
<keyword evidence="11" id="KW-1015">Disulfide bond</keyword>
<keyword evidence="16" id="KW-1185">Reference proteome</keyword>
<dbReference type="SUPFAM" id="SSF103657">
    <property type="entry name" value="BAR/IMD domain-like"/>
    <property type="match status" value="1"/>
</dbReference>
<keyword evidence="12" id="KW-0325">Glycoprotein</keyword>
<evidence type="ECO:0000256" key="3">
    <source>
        <dbReference type="ARBA" id="ARBA00004563"/>
    </source>
</evidence>
<feature type="non-terminal residue" evidence="15">
    <location>
        <position position="123"/>
    </location>
</feature>
<dbReference type="AlphaFoldDB" id="A0A8J7TB05"/>
<keyword evidence="9" id="KW-0472">Membrane</keyword>
<dbReference type="Pfam" id="PF08397">
    <property type="entry name" value="IMD"/>
    <property type="match status" value="1"/>
</dbReference>
<evidence type="ECO:0000256" key="2">
    <source>
        <dbReference type="ARBA" id="ARBA00004531"/>
    </source>
</evidence>
<dbReference type="PANTHER" id="PTHR10424:SF81">
    <property type="entry name" value="ERVV2 PROTEIN"/>
    <property type="match status" value="1"/>
</dbReference>
<evidence type="ECO:0000259" key="14">
    <source>
        <dbReference type="Pfam" id="PF08397"/>
    </source>
</evidence>
<evidence type="ECO:0000256" key="9">
    <source>
        <dbReference type="ARBA" id="ARBA00023136"/>
    </source>
</evidence>
<dbReference type="Gene3D" id="1.10.287.210">
    <property type="match status" value="1"/>
</dbReference>
<evidence type="ECO:0000256" key="13">
    <source>
        <dbReference type="ARBA" id="ARBA00023288"/>
    </source>
</evidence>
<feature type="non-terminal residue" evidence="15">
    <location>
        <position position="1"/>
    </location>
</feature>
<proteinExistence type="predicted"/>
<dbReference type="EMBL" id="JAAWVO010032003">
    <property type="protein sequence ID" value="MBN3316849.1"/>
    <property type="molecule type" value="Genomic_DNA"/>
</dbReference>
<dbReference type="GO" id="GO:0007009">
    <property type="term" value="P:plasma membrane organization"/>
    <property type="evidence" value="ECO:0007669"/>
    <property type="project" value="InterPro"/>
</dbReference>
<keyword evidence="8" id="KW-1133">Transmembrane helix</keyword>
<dbReference type="Gene3D" id="1.20.1270.60">
    <property type="entry name" value="Arfaptin homology (AH) domain/BAR domain"/>
    <property type="match status" value="1"/>
</dbReference>
<evidence type="ECO:0000256" key="11">
    <source>
        <dbReference type="ARBA" id="ARBA00023157"/>
    </source>
</evidence>
<protein>
    <submittedName>
        <fullName evidence="15">BAIP2 protein</fullName>
    </submittedName>
</protein>
<evidence type="ECO:0000256" key="4">
    <source>
        <dbReference type="ARBA" id="ARBA00022511"/>
    </source>
</evidence>
<feature type="domain" description="IMD" evidence="14">
    <location>
        <begin position="68"/>
        <end position="119"/>
    </location>
</feature>
<keyword evidence="5" id="KW-0945">Host-virus interaction</keyword>
<organism evidence="15 16">
    <name type="scientific">Atractosteus spatula</name>
    <name type="common">Alligator gar</name>
    <name type="synonym">Lepisosteus spatula</name>
    <dbReference type="NCBI Taxonomy" id="7917"/>
    <lineage>
        <taxon>Eukaryota</taxon>
        <taxon>Metazoa</taxon>
        <taxon>Chordata</taxon>
        <taxon>Craniata</taxon>
        <taxon>Vertebrata</taxon>
        <taxon>Euteleostomi</taxon>
        <taxon>Actinopterygii</taxon>
        <taxon>Neopterygii</taxon>
        <taxon>Holostei</taxon>
        <taxon>Semionotiformes</taxon>
        <taxon>Lepisosteidae</taxon>
        <taxon>Atractosteus</taxon>
    </lineage>
</organism>
<evidence type="ECO:0000256" key="12">
    <source>
        <dbReference type="ARBA" id="ARBA00023180"/>
    </source>
</evidence>
<accession>A0A8J7TB05</accession>
<reference evidence="15" key="1">
    <citation type="journal article" date="2021" name="Cell">
        <title>Tracing the genetic footprints of vertebrate landing in non-teleost ray-finned fishes.</title>
        <authorList>
            <person name="Bi X."/>
            <person name="Wang K."/>
            <person name="Yang L."/>
            <person name="Pan H."/>
            <person name="Jiang H."/>
            <person name="Wei Q."/>
            <person name="Fang M."/>
            <person name="Yu H."/>
            <person name="Zhu C."/>
            <person name="Cai Y."/>
            <person name="He Y."/>
            <person name="Gan X."/>
            <person name="Zeng H."/>
            <person name="Yu D."/>
            <person name="Zhu Y."/>
            <person name="Jiang H."/>
            <person name="Qiu Q."/>
            <person name="Yang H."/>
            <person name="Zhang Y.E."/>
            <person name="Wang W."/>
            <person name="Zhu M."/>
            <person name="He S."/>
            <person name="Zhang G."/>
        </authorList>
    </citation>
    <scope>NUCLEOTIDE SEQUENCE</scope>
    <source>
        <strain evidence="15">Allg_001</strain>
    </source>
</reference>
<evidence type="ECO:0000256" key="5">
    <source>
        <dbReference type="ARBA" id="ARBA00022581"/>
    </source>
</evidence>
<sequence>AASGGVCALVGDSCCTYIPADDDDYGNLTLAIQHLKELKDKVNKERGIKDTPAFLSWLESLFGPGGMFSVILKQFNLSLKNFVSMVKQYEKALTGVTAATEDYFDMLVKLGEAGAGGRGRAAQ</sequence>
<name>A0A8J7TB05_ATRSP</name>